<accession>A0A1R3KMV6</accession>
<dbReference type="EMBL" id="AWWV01003776">
    <property type="protein sequence ID" value="OMP08416.1"/>
    <property type="molecule type" value="Genomic_DNA"/>
</dbReference>
<dbReference type="Proteomes" id="UP000188268">
    <property type="component" value="Unassembled WGS sequence"/>
</dbReference>
<evidence type="ECO:0000313" key="1">
    <source>
        <dbReference type="EMBL" id="OMP08416.1"/>
    </source>
</evidence>
<comment type="caution">
    <text evidence="1">The sequence shown here is derived from an EMBL/GenBank/DDBJ whole genome shotgun (WGS) entry which is preliminary data.</text>
</comment>
<sequence length="30" mass="3432">MEKKQVVQVYSNISIEVRALVGLLQVFLRA</sequence>
<reference evidence="1 2" key="1">
    <citation type="submission" date="2013-09" db="EMBL/GenBank/DDBJ databases">
        <title>Corchorus capsularis genome sequencing.</title>
        <authorList>
            <person name="Alam M."/>
            <person name="Haque M.S."/>
            <person name="Islam M.S."/>
            <person name="Emdad E.M."/>
            <person name="Islam M.M."/>
            <person name="Ahmed B."/>
            <person name="Halim A."/>
            <person name="Hossen Q.M.M."/>
            <person name="Hossain M.Z."/>
            <person name="Ahmed R."/>
            <person name="Khan M.M."/>
            <person name="Islam R."/>
            <person name="Rashid M.M."/>
            <person name="Khan S.A."/>
            <person name="Rahman M.S."/>
            <person name="Alam M."/>
        </authorList>
    </citation>
    <scope>NUCLEOTIDE SEQUENCE [LARGE SCALE GENOMIC DNA]</scope>
    <source>
        <strain evidence="2">cv. CVL-1</strain>
        <tissue evidence="1">Whole seedling</tissue>
    </source>
</reference>
<gene>
    <name evidence="1" type="ORF">CCACVL1_01112</name>
</gene>
<dbReference type="Gramene" id="OMP08416">
    <property type="protein sequence ID" value="OMP08416"/>
    <property type="gene ID" value="CCACVL1_01112"/>
</dbReference>
<organism evidence="1 2">
    <name type="scientific">Corchorus capsularis</name>
    <name type="common">Jute</name>
    <dbReference type="NCBI Taxonomy" id="210143"/>
    <lineage>
        <taxon>Eukaryota</taxon>
        <taxon>Viridiplantae</taxon>
        <taxon>Streptophyta</taxon>
        <taxon>Embryophyta</taxon>
        <taxon>Tracheophyta</taxon>
        <taxon>Spermatophyta</taxon>
        <taxon>Magnoliopsida</taxon>
        <taxon>eudicotyledons</taxon>
        <taxon>Gunneridae</taxon>
        <taxon>Pentapetalae</taxon>
        <taxon>rosids</taxon>
        <taxon>malvids</taxon>
        <taxon>Malvales</taxon>
        <taxon>Malvaceae</taxon>
        <taxon>Grewioideae</taxon>
        <taxon>Apeibeae</taxon>
        <taxon>Corchorus</taxon>
    </lineage>
</organism>
<protein>
    <submittedName>
        <fullName evidence="1">Uncharacterized protein</fullName>
    </submittedName>
</protein>
<keyword evidence="2" id="KW-1185">Reference proteome</keyword>
<dbReference type="AlphaFoldDB" id="A0A1R3KMV6"/>
<name>A0A1R3KMV6_COCAP</name>
<evidence type="ECO:0000313" key="2">
    <source>
        <dbReference type="Proteomes" id="UP000188268"/>
    </source>
</evidence>
<proteinExistence type="predicted"/>